<evidence type="ECO:0000313" key="2">
    <source>
        <dbReference type="Proteomes" id="UP000030512"/>
    </source>
</evidence>
<evidence type="ECO:0000313" key="1">
    <source>
        <dbReference type="EMBL" id="AMK77558.1"/>
    </source>
</evidence>
<reference evidence="1 2" key="1">
    <citation type="journal article" date="2015" name="Environ. Microbiol.">
        <title>Methane oxidation coupled to nitrate reduction under hypoxia by the Gammaproteobacterium Methylomonas denitrificans, sp. nov. type strain FJG1.</title>
        <authorList>
            <person name="Kits K.D."/>
            <person name="Klotz M.G."/>
            <person name="Stein L.Y."/>
        </authorList>
    </citation>
    <scope>NUCLEOTIDE SEQUENCE [LARGE SCALE GENOMIC DNA]</scope>
    <source>
        <strain evidence="1 2">FJG1</strain>
    </source>
</reference>
<evidence type="ECO:0008006" key="3">
    <source>
        <dbReference type="Google" id="ProtNLM"/>
    </source>
</evidence>
<protein>
    <recommendedName>
        <fullName evidence="3">STAS/SEC14 domain-containing protein</fullName>
    </recommendedName>
</protein>
<proteinExistence type="predicted"/>
<dbReference type="Proteomes" id="UP000030512">
    <property type="component" value="Chromosome"/>
</dbReference>
<keyword evidence="2" id="KW-1185">Reference proteome</keyword>
<name>A0A126T664_9GAMM</name>
<accession>A0A126T664</accession>
<dbReference type="AlphaFoldDB" id="A0A126T664"/>
<dbReference type="KEGG" id="mdn:JT25_013880"/>
<organism evidence="1 2">
    <name type="scientific">Methylomonas denitrificans</name>
    <dbReference type="NCBI Taxonomy" id="1538553"/>
    <lineage>
        <taxon>Bacteria</taxon>
        <taxon>Pseudomonadati</taxon>
        <taxon>Pseudomonadota</taxon>
        <taxon>Gammaproteobacteria</taxon>
        <taxon>Methylococcales</taxon>
        <taxon>Methylococcaceae</taxon>
        <taxon>Methylomonas</taxon>
    </lineage>
</organism>
<dbReference type="EMBL" id="CP014476">
    <property type="protein sequence ID" value="AMK77558.1"/>
    <property type="molecule type" value="Genomic_DNA"/>
</dbReference>
<gene>
    <name evidence="1" type="ORF">JT25_013880</name>
</gene>
<sequence>MPYTVEWDGAGLIKNLTGFVSASEFAKSAAATTSHFEFDRAKYVINDFTEVTGADLMSALEDVAVMRLGASRNTRPRLKVAYVGNDDTIKDFVTSLLSSDLNCGWDTKVFATREAAMLWVAKG</sequence>